<dbReference type="SUPFAM" id="SSF81593">
    <property type="entry name" value="Nucleotidyltransferase substrate binding subunit/domain"/>
    <property type="match status" value="1"/>
</dbReference>
<keyword evidence="2" id="KW-1185">Reference proteome</keyword>
<evidence type="ECO:0008006" key="3">
    <source>
        <dbReference type="Google" id="ProtNLM"/>
    </source>
</evidence>
<dbReference type="Gene3D" id="1.20.120.330">
    <property type="entry name" value="Nucleotidyltransferases domain 2"/>
    <property type="match status" value="1"/>
</dbReference>
<dbReference type="EMBL" id="JACXSS010000001">
    <property type="protein sequence ID" value="MBD9356622.1"/>
    <property type="molecule type" value="Genomic_DNA"/>
</dbReference>
<sequence length="166" mass="18814">MNKPDVNLERLLFLRRVVQKEADYLRTTDQRLFTIPFDEELAGRLTADIELAERVEAFVGRFGRLQDTLADKLLPVLLSVSGEQVGAAIDNLDRAERLDWIASTDDWLTMRRLRNQMVHEYIEDLTVLANALNSGHRFVPSLLSAAGQLLLAAQHLIERLQSSSSD</sequence>
<name>A0ABR9D0H8_9GAMM</name>
<evidence type="ECO:0000313" key="2">
    <source>
        <dbReference type="Proteomes" id="UP000652176"/>
    </source>
</evidence>
<protein>
    <recommendedName>
        <fullName evidence="3">DUF86 domain-containing protein</fullName>
    </recommendedName>
</protein>
<proteinExistence type="predicted"/>
<reference evidence="1 2" key="1">
    <citation type="submission" date="2020-09" db="EMBL/GenBank/DDBJ databases">
        <title>Methylomonas albis sp. nov. and Methylomonas fluvii sp. nov.: Two cold-adapted methanotrophs from the River Elbe and an amended description of Methylovulum psychrotolerans strain Eb1.</title>
        <authorList>
            <person name="Bussmann I.K."/>
            <person name="Klings K.-W."/>
            <person name="Warnstedt J."/>
            <person name="Hoppert M."/>
            <person name="Saborowski A."/>
            <person name="Horn F."/>
            <person name="Liebner S."/>
        </authorList>
    </citation>
    <scope>NUCLEOTIDE SEQUENCE [LARGE SCALE GENOMIC DNA]</scope>
    <source>
        <strain evidence="1 2">EbA</strain>
    </source>
</reference>
<organism evidence="1 2">
    <name type="scientific">Methylomonas albis</name>
    <dbReference type="NCBI Taxonomy" id="1854563"/>
    <lineage>
        <taxon>Bacteria</taxon>
        <taxon>Pseudomonadati</taxon>
        <taxon>Pseudomonadota</taxon>
        <taxon>Gammaproteobacteria</taxon>
        <taxon>Methylococcales</taxon>
        <taxon>Methylococcaceae</taxon>
        <taxon>Methylomonas</taxon>
    </lineage>
</organism>
<evidence type="ECO:0000313" key="1">
    <source>
        <dbReference type="EMBL" id="MBD9356622.1"/>
    </source>
</evidence>
<gene>
    <name evidence="1" type="ORF">IE877_12120</name>
</gene>
<comment type="caution">
    <text evidence="1">The sequence shown here is derived from an EMBL/GenBank/DDBJ whole genome shotgun (WGS) entry which is preliminary data.</text>
</comment>
<accession>A0ABR9D0H8</accession>
<dbReference type="RefSeq" id="WP_192374956.1">
    <property type="nucleotide sequence ID" value="NZ_CAJHIV010000001.1"/>
</dbReference>
<dbReference type="Proteomes" id="UP000652176">
    <property type="component" value="Unassembled WGS sequence"/>
</dbReference>